<evidence type="ECO:0000256" key="1">
    <source>
        <dbReference type="SAM" id="SignalP"/>
    </source>
</evidence>
<dbReference type="AlphaFoldDB" id="A0A0D2BIE5"/>
<sequence length="701" mass="76103">MIPSRLLAVFALAGVSVTAGPGRPELKHVGTRARGEEFFQLDNITYLTDTLYPAYTEALAGVHDLSEDHDVFPLTHIIAEAPVVTGKFLGRILERYEQEDDVFNHAFLHAVLISSSSHSAELDESAVTFLESLNLTHVFLDAKFSGCLSQVRTSASFPLSVLRSDREGRPPPGPYYAIVRRGTLSLSSVFRLYTDHYRAFVDGVYSVNDGTGRFRSLGFFSPEWPVPSIPVPSRIYSWTDDRPLAGQRFGVKDIFDVKGLVTTSGSIAWAMVTDAANATAPAIQRILDLGGVIVGKPKTSQFASAGEPWVWDDAFPPFNPRGDGWLSCSASSAGSACAVAAYPWLDFAIGSDTGTSMRRPAAVAGVYGQRPSVGRMTLEGVTPISYSTDTAGVFCRDPHKWINFSRQWYTPGLYQDPAITGLPAYDKSALLKGMPKKILYPIDYLPLKNPAAELALQSFLAKVTSKFDIPVELFNWTERIESLPLPLPLPGSPQSDTASSSSSALSLSRLLSHLLTLWIDEQHHLVGTVLVSKFASRFSGLYPPLEPPMRTSFASTPYTPAMHESARAARRLAVAANEAHIQRGSDTACSESLILSDIGTGGYPAYREEALNHGANASFLAPPGTGGTPGDFCPFFGCVDATLPIGQVAYWSKKTHREEMMPVTIGLVAKRGCDDMLYDFVEKLTDAGILEPVRTGTRVFG</sequence>
<reference evidence="4 5" key="1">
    <citation type="submission" date="2015-01" db="EMBL/GenBank/DDBJ databases">
        <title>The Genome Sequence of Exophiala spinifera CBS89968.</title>
        <authorList>
            <consortium name="The Broad Institute Genomics Platform"/>
            <person name="Cuomo C."/>
            <person name="de Hoog S."/>
            <person name="Gorbushina A."/>
            <person name="Stielow B."/>
            <person name="Teixiera M."/>
            <person name="Abouelleil A."/>
            <person name="Chapman S.B."/>
            <person name="Priest M."/>
            <person name="Young S.K."/>
            <person name="Wortman J."/>
            <person name="Nusbaum C."/>
            <person name="Birren B."/>
        </authorList>
    </citation>
    <scope>NUCLEOTIDE SEQUENCE [LARGE SCALE GENOMIC DNA]</scope>
    <source>
        <strain evidence="4 5">CBS 89968</strain>
    </source>
</reference>
<dbReference type="OrthoDB" id="5423360at2759"/>
<dbReference type="Proteomes" id="UP000053328">
    <property type="component" value="Unassembled WGS sequence"/>
</dbReference>
<proteinExistence type="predicted"/>
<feature type="signal peptide" evidence="1">
    <location>
        <begin position="1"/>
        <end position="19"/>
    </location>
</feature>
<dbReference type="Pfam" id="PF01425">
    <property type="entry name" value="Amidase"/>
    <property type="match status" value="1"/>
</dbReference>
<dbReference type="InterPro" id="IPR023631">
    <property type="entry name" value="Amidase_dom"/>
</dbReference>
<evidence type="ECO:0000313" key="4">
    <source>
        <dbReference type="EMBL" id="KIW18728.1"/>
    </source>
</evidence>
<dbReference type="InterPro" id="IPR036928">
    <property type="entry name" value="AS_sf"/>
</dbReference>
<dbReference type="Pfam" id="PF26053">
    <property type="entry name" value="DUF8016"/>
    <property type="match status" value="1"/>
</dbReference>
<gene>
    <name evidence="4" type="ORF">PV08_03017</name>
</gene>
<dbReference type="InterPro" id="IPR058329">
    <property type="entry name" value="Arp1_N"/>
</dbReference>
<dbReference type="SUPFAM" id="SSF75304">
    <property type="entry name" value="Amidase signature (AS) enzymes"/>
    <property type="match status" value="1"/>
</dbReference>
<dbReference type="GeneID" id="27330100"/>
<organism evidence="4 5">
    <name type="scientific">Exophiala spinifera</name>
    <dbReference type="NCBI Taxonomy" id="91928"/>
    <lineage>
        <taxon>Eukaryota</taxon>
        <taxon>Fungi</taxon>
        <taxon>Dikarya</taxon>
        <taxon>Ascomycota</taxon>
        <taxon>Pezizomycotina</taxon>
        <taxon>Eurotiomycetes</taxon>
        <taxon>Chaetothyriomycetidae</taxon>
        <taxon>Chaetothyriales</taxon>
        <taxon>Herpotrichiellaceae</taxon>
        <taxon>Exophiala</taxon>
    </lineage>
</organism>
<evidence type="ECO:0000259" key="3">
    <source>
        <dbReference type="Pfam" id="PF26053"/>
    </source>
</evidence>
<dbReference type="EMBL" id="KN847493">
    <property type="protein sequence ID" value="KIW18728.1"/>
    <property type="molecule type" value="Genomic_DNA"/>
</dbReference>
<dbReference type="Gene3D" id="3.90.1300.10">
    <property type="entry name" value="Amidase signature (AS) domain"/>
    <property type="match status" value="1"/>
</dbReference>
<name>A0A0D2BIE5_9EURO</name>
<dbReference type="HOGENOM" id="CLU_020129_1_0_1"/>
<accession>A0A0D2BIE5</accession>
<evidence type="ECO:0000259" key="2">
    <source>
        <dbReference type="Pfam" id="PF01425"/>
    </source>
</evidence>
<dbReference type="STRING" id="91928.A0A0D2BIE5"/>
<evidence type="ECO:0000313" key="5">
    <source>
        <dbReference type="Proteomes" id="UP000053328"/>
    </source>
</evidence>
<protein>
    <submittedName>
        <fullName evidence="4">Uncharacterized protein</fullName>
    </submittedName>
</protein>
<dbReference type="RefSeq" id="XP_016238944.1">
    <property type="nucleotide sequence ID" value="XM_016377374.1"/>
</dbReference>
<keyword evidence="5" id="KW-1185">Reference proteome</keyword>
<dbReference type="VEuPathDB" id="FungiDB:PV08_03017"/>
<dbReference type="PANTHER" id="PTHR46310:SF7">
    <property type="entry name" value="AMIDASE 1"/>
    <property type="match status" value="1"/>
</dbReference>
<feature type="domain" description="Amidase" evidence="2">
    <location>
        <begin position="241"/>
        <end position="397"/>
    </location>
</feature>
<feature type="chain" id="PRO_5002249858" evidence="1">
    <location>
        <begin position="20"/>
        <end position="701"/>
    </location>
</feature>
<feature type="domain" description="Scytalone dehydratase-like protein Arp1 N-terminal" evidence="3">
    <location>
        <begin position="52"/>
        <end position="191"/>
    </location>
</feature>
<dbReference type="PANTHER" id="PTHR46310">
    <property type="entry name" value="AMIDASE 1"/>
    <property type="match status" value="1"/>
</dbReference>
<keyword evidence="1" id="KW-0732">Signal</keyword>